<feature type="transmembrane region" description="Helical" evidence="6">
    <location>
        <begin position="40"/>
        <end position="64"/>
    </location>
</feature>
<evidence type="ECO:0000256" key="6">
    <source>
        <dbReference type="SAM" id="Phobius"/>
    </source>
</evidence>
<dbReference type="PANTHER" id="PTHR40077:SF1">
    <property type="entry name" value="MEMBRANE PROTEIN"/>
    <property type="match status" value="1"/>
</dbReference>
<sequence>MFKTTLDKFRVVAFLEGCSFILFGITMPLKYMLGFPKPNYFVGMAHGVLFIAYVVLLTMVVIQYKWSLKKAVLAFLASFVPFGTFYADKKLFRE</sequence>
<dbReference type="PANTHER" id="PTHR40077">
    <property type="entry name" value="MEMBRANE PROTEIN-RELATED"/>
    <property type="match status" value="1"/>
</dbReference>
<protein>
    <submittedName>
        <fullName evidence="8">Membrane protein</fullName>
    </submittedName>
</protein>
<keyword evidence="9" id="KW-1185">Reference proteome</keyword>
<dbReference type="AlphaFoldDB" id="A0A916YPB8"/>
<keyword evidence="3 6" id="KW-0812">Transmembrane</keyword>
<dbReference type="Proteomes" id="UP000609064">
    <property type="component" value="Unassembled WGS sequence"/>
</dbReference>
<name>A0A916YPB8_9BACT</name>
<comment type="caution">
    <text evidence="8">The sequence shown here is derived from an EMBL/GenBank/DDBJ whole genome shotgun (WGS) entry which is preliminary data.</text>
</comment>
<comment type="subcellular location">
    <subcellularLocation>
        <location evidence="1">Cell membrane</location>
        <topology evidence="1">Multi-pass membrane protein</topology>
    </subcellularLocation>
</comment>
<evidence type="ECO:0000256" key="3">
    <source>
        <dbReference type="ARBA" id="ARBA00022692"/>
    </source>
</evidence>
<evidence type="ECO:0000256" key="2">
    <source>
        <dbReference type="ARBA" id="ARBA00022475"/>
    </source>
</evidence>
<organism evidence="8 9">
    <name type="scientific">Emticicia aquatilis</name>
    <dbReference type="NCBI Taxonomy" id="1537369"/>
    <lineage>
        <taxon>Bacteria</taxon>
        <taxon>Pseudomonadati</taxon>
        <taxon>Bacteroidota</taxon>
        <taxon>Cytophagia</taxon>
        <taxon>Cytophagales</taxon>
        <taxon>Leadbetterellaceae</taxon>
        <taxon>Emticicia</taxon>
    </lineage>
</organism>
<dbReference type="InterPro" id="IPR023845">
    <property type="entry name" value="DUF3817_TM"/>
</dbReference>
<keyword evidence="4 6" id="KW-1133">Transmembrane helix</keyword>
<reference evidence="8" key="2">
    <citation type="submission" date="2020-09" db="EMBL/GenBank/DDBJ databases">
        <authorList>
            <person name="Sun Q."/>
            <person name="Zhou Y."/>
        </authorList>
    </citation>
    <scope>NUCLEOTIDE SEQUENCE</scope>
    <source>
        <strain evidence="8">CGMCC 1.15958</strain>
    </source>
</reference>
<dbReference type="GO" id="GO:0005886">
    <property type="term" value="C:plasma membrane"/>
    <property type="evidence" value="ECO:0007669"/>
    <property type="project" value="UniProtKB-SubCell"/>
</dbReference>
<evidence type="ECO:0000313" key="8">
    <source>
        <dbReference type="EMBL" id="GGD55014.1"/>
    </source>
</evidence>
<dbReference type="EMBL" id="BMKK01000003">
    <property type="protein sequence ID" value="GGD55014.1"/>
    <property type="molecule type" value="Genomic_DNA"/>
</dbReference>
<feature type="domain" description="DUF3817" evidence="7">
    <location>
        <begin position="7"/>
        <end position="91"/>
    </location>
</feature>
<dbReference type="Pfam" id="PF12823">
    <property type="entry name" value="DUF3817"/>
    <property type="match status" value="1"/>
</dbReference>
<evidence type="ECO:0000259" key="7">
    <source>
        <dbReference type="Pfam" id="PF12823"/>
    </source>
</evidence>
<reference evidence="8" key="1">
    <citation type="journal article" date="2014" name="Int. J. Syst. Evol. Microbiol.">
        <title>Complete genome sequence of Corynebacterium casei LMG S-19264T (=DSM 44701T), isolated from a smear-ripened cheese.</title>
        <authorList>
            <consortium name="US DOE Joint Genome Institute (JGI-PGF)"/>
            <person name="Walter F."/>
            <person name="Albersmeier A."/>
            <person name="Kalinowski J."/>
            <person name="Ruckert C."/>
        </authorList>
    </citation>
    <scope>NUCLEOTIDE SEQUENCE</scope>
    <source>
        <strain evidence="8">CGMCC 1.15958</strain>
    </source>
</reference>
<accession>A0A916YPB8</accession>
<evidence type="ECO:0000313" key="9">
    <source>
        <dbReference type="Proteomes" id="UP000609064"/>
    </source>
</evidence>
<proteinExistence type="predicted"/>
<evidence type="ECO:0000256" key="5">
    <source>
        <dbReference type="ARBA" id="ARBA00023136"/>
    </source>
</evidence>
<keyword evidence="5 6" id="KW-0472">Membrane</keyword>
<evidence type="ECO:0000256" key="1">
    <source>
        <dbReference type="ARBA" id="ARBA00004651"/>
    </source>
</evidence>
<keyword evidence="2" id="KW-1003">Cell membrane</keyword>
<gene>
    <name evidence="8" type="ORF">GCM10011514_19020</name>
</gene>
<dbReference type="RefSeq" id="WP_188765826.1">
    <property type="nucleotide sequence ID" value="NZ_BMKK01000003.1"/>
</dbReference>
<feature type="transmembrane region" description="Helical" evidence="6">
    <location>
        <begin position="12"/>
        <end position="34"/>
    </location>
</feature>
<evidence type="ECO:0000256" key="4">
    <source>
        <dbReference type="ARBA" id="ARBA00022989"/>
    </source>
</evidence>
<dbReference type="NCBIfam" id="TIGR03954">
    <property type="entry name" value="integ_memb_HG"/>
    <property type="match status" value="1"/>
</dbReference>